<reference evidence="1 2" key="1">
    <citation type="journal article" date="2016" name="Proc. Natl. Acad. Sci. U.S.A.">
        <title>Comparative genomics of biotechnologically important yeasts.</title>
        <authorList>
            <person name="Riley R."/>
            <person name="Haridas S."/>
            <person name="Wolfe K.H."/>
            <person name="Lopes M.R."/>
            <person name="Hittinger C.T."/>
            <person name="Goeker M."/>
            <person name="Salamov A.A."/>
            <person name="Wisecaver J.H."/>
            <person name="Long T.M."/>
            <person name="Calvey C.H."/>
            <person name="Aerts A.L."/>
            <person name="Barry K.W."/>
            <person name="Choi C."/>
            <person name="Clum A."/>
            <person name="Coughlan A.Y."/>
            <person name="Deshpande S."/>
            <person name="Douglass A.P."/>
            <person name="Hanson S.J."/>
            <person name="Klenk H.-P."/>
            <person name="LaButti K.M."/>
            <person name="Lapidus A."/>
            <person name="Lindquist E.A."/>
            <person name="Lipzen A.M."/>
            <person name="Meier-Kolthoff J.P."/>
            <person name="Ohm R.A."/>
            <person name="Otillar R.P."/>
            <person name="Pangilinan J.L."/>
            <person name="Peng Y."/>
            <person name="Rokas A."/>
            <person name="Rosa C.A."/>
            <person name="Scheuner C."/>
            <person name="Sibirny A.A."/>
            <person name="Slot J.C."/>
            <person name="Stielow J.B."/>
            <person name="Sun H."/>
            <person name="Kurtzman C.P."/>
            <person name="Blackwell M."/>
            <person name="Grigoriev I.V."/>
            <person name="Jeffries T.W."/>
        </authorList>
    </citation>
    <scope>NUCLEOTIDE SEQUENCE [LARGE SCALE GENOMIC DNA]</scope>
    <source>
        <strain evidence="1 2">NRRL Y-11557</strain>
    </source>
</reference>
<dbReference type="EMBL" id="KV454301">
    <property type="protein sequence ID" value="ODQ70021.1"/>
    <property type="molecule type" value="Genomic_DNA"/>
</dbReference>
<proteinExistence type="predicted"/>
<dbReference type="AlphaFoldDB" id="A0A1E3PX80"/>
<accession>A0A1E3PX80</accession>
<sequence>MLLRSDIFDCSGYYCHLRHAHERRDGAKYSFGCPASVEYRPRSVIPRPYSGTQVRRLNYLASNFGRNRYLMSVSAKGIFECHGELEISFSQANAFATVIYEHIGHTESRKFHMTDEVRNYITSEQDGYGLVEDLQEPGFLWPFLRLVS</sequence>
<dbReference type="Proteomes" id="UP000094385">
    <property type="component" value="Unassembled WGS sequence"/>
</dbReference>
<name>A0A1E3PX80_LIPST</name>
<dbReference type="OrthoDB" id="2437251at2759"/>
<evidence type="ECO:0000313" key="1">
    <source>
        <dbReference type="EMBL" id="ODQ70021.1"/>
    </source>
</evidence>
<protein>
    <submittedName>
        <fullName evidence="1">Uncharacterized protein</fullName>
    </submittedName>
</protein>
<gene>
    <name evidence="1" type="ORF">LIPSTDRAFT_75001</name>
</gene>
<evidence type="ECO:0000313" key="2">
    <source>
        <dbReference type="Proteomes" id="UP000094385"/>
    </source>
</evidence>
<organism evidence="1 2">
    <name type="scientific">Lipomyces starkeyi NRRL Y-11557</name>
    <dbReference type="NCBI Taxonomy" id="675824"/>
    <lineage>
        <taxon>Eukaryota</taxon>
        <taxon>Fungi</taxon>
        <taxon>Dikarya</taxon>
        <taxon>Ascomycota</taxon>
        <taxon>Saccharomycotina</taxon>
        <taxon>Lipomycetes</taxon>
        <taxon>Lipomycetales</taxon>
        <taxon>Lipomycetaceae</taxon>
        <taxon>Lipomyces</taxon>
    </lineage>
</organism>
<keyword evidence="2" id="KW-1185">Reference proteome</keyword>